<reference evidence="2" key="2">
    <citation type="submission" date="2020-10" db="UniProtKB">
        <authorList>
            <consortium name="WormBaseParasite"/>
        </authorList>
    </citation>
    <scope>IDENTIFICATION</scope>
</reference>
<dbReference type="WBParaSite" id="Pan_g20290.t1">
    <property type="protein sequence ID" value="Pan_g20290.t1"/>
    <property type="gene ID" value="Pan_g20290"/>
</dbReference>
<sequence>MVYQIAKLPYGLRRRLGELATPLERYDLQIAGGYAAICPPKLQLIKPVGDQFFYENGALAIYKDEIFKENTPFIIDADSLNIIKSYVGLNSFDLQSVSPDNFVNFLLQPSHLRLKNCSISKPFFDALSTMMSPSVKKITIDRNANKHFVFRFSDLVNAFPLLESVSFYYSFLSKNWLTDLFMSKNERLMHITMIVYAAQFRTFKLDDLTTFLKAQRPGFYMLIDIKGSSRHVKSFFNLLRSHLNLQFPRYRSKKSASPKKPTRFSISYNNEEHSWYVPSK</sequence>
<evidence type="ECO:0000313" key="2">
    <source>
        <dbReference type="WBParaSite" id="Pan_g20290.t1"/>
    </source>
</evidence>
<keyword evidence="1" id="KW-1185">Reference proteome</keyword>
<dbReference type="AlphaFoldDB" id="A0A7E4VH04"/>
<organism evidence="1 2">
    <name type="scientific">Panagrellus redivivus</name>
    <name type="common">Microworm</name>
    <dbReference type="NCBI Taxonomy" id="6233"/>
    <lineage>
        <taxon>Eukaryota</taxon>
        <taxon>Metazoa</taxon>
        <taxon>Ecdysozoa</taxon>
        <taxon>Nematoda</taxon>
        <taxon>Chromadorea</taxon>
        <taxon>Rhabditida</taxon>
        <taxon>Tylenchina</taxon>
        <taxon>Panagrolaimomorpha</taxon>
        <taxon>Panagrolaimoidea</taxon>
        <taxon>Panagrolaimidae</taxon>
        <taxon>Panagrellus</taxon>
    </lineage>
</organism>
<protein>
    <submittedName>
        <fullName evidence="2">Leucine-rich repeat domain-containing protein</fullName>
    </submittedName>
</protein>
<evidence type="ECO:0000313" key="1">
    <source>
        <dbReference type="Proteomes" id="UP000492821"/>
    </source>
</evidence>
<dbReference type="Proteomes" id="UP000492821">
    <property type="component" value="Unassembled WGS sequence"/>
</dbReference>
<accession>A0A7E4VH04</accession>
<name>A0A7E4VH04_PANRE</name>
<proteinExistence type="predicted"/>
<reference evidence="1" key="1">
    <citation type="journal article" date="2013" name="Genetics">
        <title>The draft genome and transcriptome of Panagrellus redivivus are shaped by the harsh demands of a free-living lifestyle.</title>
        <authorList>
            <person name="Srinivasan J."/>
            <person name="Dillman A.R."/>
            <person name="Macchietto M.G."/>
            <person name="Heikkinen L."/>
            <person name="Lakso M."/>
            <person name="Fracchia K.M."/>
            <person name="Antoshechkin I."/>
            <person name="Mortazavi A."/>
            <person name="Wong G."/>
            <person name="Sternberg P.W."/>
        </authorList>
    </citation>
    <scope>NUCLEOTIDE SEQUENCE [LARGE SCALE GENOMIC DNA]</scope>
    <source>
        <strain evidence="1">MT8872</strain>
    </source>
</reference>